<dbReference type="InterPro" id="IPR009081">
    <property type="entry name" value="PP-bd_ACP"/>
</dbReference>
<evidence type="ECO:0000313" key="5">
    <source>
        <dbReference type="Proteomes" id="UP001597186"/>
    </source>
</evidence>
<gene>
    <name evidence="4" type="ORF">ACFTOW_18560</name>
</gene>
<accession>A0ABW4EMU1</accession>
<dbReference type="Proteomes" id="UP001597186">
    <property type="component" value="Unassembled WGS sequence"/>
</dbReference>
<dbReference type="EMBL" id="JBHUDD010000157">
    <property type="protein sequence ID" value="MFD1511389.1"/>
    <property type="molecule type" value="Genomic_DNA"/>
</dbReference>
<protein>
    <submittedName>
        <fullName evidence="4">Phosphopantetheine-binding protein</fullName>
    </submittedName>
</protein>
<organism evidence="4 5">
    <name type="scientific">Lacimonas salitolerans</name>
    <dbReference type="NCBI Taxonomy" id="1323750"/>
    <lineage>
        <taxon>Bacteria</taxon>
        <taxon>Pseudomonadati</taxon>
        <taxon>Pseudomonadota</taxon>
        <taxon>Alphaproteobacteria</taxon>
        <taxon>Rhodobacterales</taxon>
        <taxon>Paracoccaceae</taxon>
        <taxon>Lacimonas</taxon>
    </lineage>
</organism>
<dbReference type="Pfam" id="PF00550">
    <property type="entry name" value="PP-binding"/>
    <property type="match status" value="1"/>
</dbReference>
<dbReference type="PROSITE" id="PS00012">
    <property type="entry name" value="PHOSPHOPANTETHEINE"/>
    <property type="match status" value="1"/>
</dbReference>
<sequence length="66" mass="7363">MSDTAKRVRKVIAAKFNMDEADLVSEASFVADLGADSLDIVEISMAIEKEWLFRGLCGWFGFRSFA</sequence>
<name>A0ABW4EMU1_9RHOB</name>
<evidence type="ECO:0000259" key="3">
    <source>
        <dbReference type="PROSITE" id="PS50075"/>
    </source>
</evidence>
<evidence type="ECO:0000313" key="4">
    <source>
        <dbReference type="EMBL" id="MFD1511389.1"/>
    </source>
</evidence>
<dbReference type="PROSITE" id="PS50075">
    <property type="entry name" value="CARRIER"/>
    <property type="match status" value="1"/>
</dbReference>
<dbReference type="InterPro" id="IPR036736">
    <property type="entry name" value="ACP-like_sf"/>
</dbReference>
<keyword evidence="1" id="KW-0596">Phosphopantetheine</keyword>
<evidence type="ECO:0000256" key="1">
    <source>
        <dbReference type="ARBA" id="ARBA00022450"/>
    </source>
</evidence>
<dbReference type="SUPFAM" id="SSF47336">
    <property type="entry name" value="ACP-like"/>
    <property type="match status" value="1"/>
</dbReference>
<keyword evidence="5" id="KW-1185">Reference proteome</keyword>
<dbReference type="InterPro" id="IPR006162">
    <property type="entry name" value="Ppantetheine_attach_site"/>
</dbReference>
<reference evidence="5" key="1">
    <citation type="journal article" date="2019" name="Int. J. Syst. Evol. Microbiol.">
        <title>The Global Catalogue of Microorganisms (GCM) 10K type strain sequencing project: providing services to taxonomists for standard genome sequencing and annotation.</title>
        <authorList>
            <consortium name="The Broad Institute Genomics Platform"/>
            <consortium name="The Broad Institute Genome Sequencing Center for Infectious Disease"/>
            <person name="Wu L."/>
            <person name="Ma J."/>
        </authorList>
    </citation>
    <scope>NUCLEOTIDE SEQUENCE [LARGE SCALE GENOMIC DNA]</scope>
    <source>
        <strain evidence="5">CGMCC 1.12477</strain>
    </source>
</reference>
<dbReference type="Gene3D" id="1.10.1200.10">
    <property type="entry name" value="ACP-like"/>
    <property type="match status" value="1"/>
</dbReference>
<comment type="caution">
    <text evidence="4">The sequence shown here is derived from an EMBL/GenBank/DDBJ whole genome shotgun (WGS) entry which is preliminary data.</text>
</comment>
<dbReference type="RefSeq" id="WP_379918532.1">
    <property type="nucleotide sequence ID" value="NZ_JBHUDD010000157.1"/>
</dbReference>
<keyword evidence="2" id="KW-0597">Phosphoprotein</keyword>
<feature type="domain" description="Carrier" evidence="3">
    <location>
        <begin position="2"/>
        <end position="66"/>
    </location>
</feature>
<evidence type="ECO:0000256" key="2">
    <source>
        <dbReference type="ARBA" id="ARBA00022553"/>
    </source>
</evidence>
<proteinExistence type="predicted"/>